<dbReference type="EMBL" id="HBGS01060235">
    <property type="protein sequence ID" value="CAD9488610.1"/>
    <property type="molecule type" value="Transcribed_RNA"/>
</dbReference>
<name>A0A7S2HET0_9STRA</name>
<evidence type="ECO:0000313" key="1">
    <source>
        <dbReference type="EMBL" id="CAD9488610.1"/>
    </source>
</evidence>
<proteinExistence type="predicted"/>
<accession>A0A7S2HET0</accession>
<sequence length="120" mass="12826">MFNPPPLLRLGFRGATEKQLLSNDEDDDDSREQVLCSVAGTIFARTTHQSFLRTESILVPGMCGGPCLEGDKNYQTSSLPSCVGMIEGTVPGELGDGGLAGCAAFIESDDLLTWLNCLNQ</sequence>
<reference evidence="1" key="1">
    <citation type="submission" date="2021-01" db="EMBL/GenBank/DDBJ databases">
        <authorList>
            <person name="Corre E."/>
            <person name="Pelletier E."/>
            <person name="Niang G."/>
            <person name="Scheremetjew M."/>
            <person name="Finn R."/>
            <person name="Kale V."/>
            <person name="Holt S."/>
            <person name="Cochrane G."/>
            <person name="Meng A."/>
            <person name="Brown T."/>
            <person name="Cohen L."/>
        </authorList>
    </citation>
    <scope>NUCLEOTIDE SEQUENCE</scope>
    <source>
        <strain evidence="1">CCMP1381</strain>
    </source>
</reference>
<protein>
    <submittedName>
        <fullName evidence="1">Uncharacterized protein</fullName>
    </submittedName>
</protein>
<organism evidence="1">
    <name type="scientific">Octactis speculum</name>
    <dbReference type="NCBI Taxonomy" id="3111310"/>
    <lineage>
        <taxon>Eukaryota</taxon>
        <taxon>Sar</taxon>
        <taxon>Stramenopiles</taxon>
        <taxon>Ochrophyta</taxon>
        <taxon>Dictyochophyceae</taxon>
        <taxon>Dictyochales</taxon>
        <taxon>Dictyochaceae</taxon>
        <taxon>Octactis</taxon>
    </lineage>
</organism>
<dbReference type="AlphaFoldDB" id="A0A7S2HET0"/>
<gene>
    <name evidence="1" type="ORF">DSPE1174_LOCUS31413</name>
</gene>